<dbReference type="AlphaFoldDB" id="A0A059KKH9"/>
<evidence type="ECO:0000313" key="3">
    <source>
        <dbReference type="Proteomes" id="UP000026714"/>
    </source>
</evidence>
<feature type="compositionally biased region" description="Basic and acidic residues" evidence="1">
    <location>
        <begin position="59"/>
        <end position="68"/>
    </location>
</feature>
<keyword evidence="3" id="KW-1185">Reference proteome</keyword>
<dbReference type="RefSeq" id="WP_139330940.1">
    <property type="nucleotide sequence ID" value="NZ_AZRA01000068.1"/>
</dbReference>
<evidence type="ECO:0000256" key="1">
    <source>
        <dbReference type="SAM" id="MobiDB-lite"/>
    </source>
</evidence>
<reference evidence="2 3" key="1">
    <citation type="journal article" date="2014" name="FEMS Microbiol. Ecol.">
        <title>Sphaerotilus natans encrusted with nanoball-shaped Fe(III) oxide minerals formed by nitrate-reducing mixotrophic Fe(II) oxidation.</title>
        <authorList>
            <person name="Park S."/>
            <person name="Kim D.H."/>
            <person name="Lee J.H."/>
            <person name="Hur H.G."/>
        </authorList>
    </citation>
    <scope>NUCLEOTIDE SEQUENCE [LARGE SCALE GENOMIC DNA]</scope>
    <source>
        <strain evidence="2 3">DSM 6575</strain>
    </source>
</reference>
<feature type="compositionally biased region" description="Polar residues" evidence="1">
    <location>
        <begin position="1"/>
        <end position="13"/>
    </location>
</feature>
<proteinExistence type="predicted"/>
<dbReference type="STRING" id="34103.SAMN05421778_12466"/>
<comment type="caution">
    <text evidence="2">The sequence shown here is derived from an EMBL/GenBank/DDBJ whole genome shotgun (WGS) entry which is preliminary data.</text>
</comment>
<organism evidence="2 3">
    <name type="scientific">Sphaerotilus natans subsp. natans DSM 6575</name>
    <dbReference type="NCBI Taxonomy" id="1286631"/>
    <lineage>
        <taxon>Bacteria</taxon>
        <taxon>Pseudomonadati</taxon>
        <taxon>Pseudomonadota</taxon>
        <taxon>Betaproteobacteria</taxon>
        <taxon>Burkholderiales</taxon>
        <taxon>Sphaerotilaceae</taxon>
        <taxon>Sphaerotilus</taxon>
    </lineage>
</organism>
<gene>
    <name evidence="2" type="ORF">X805_26540</name>
</gene>
<protein>
    <submittedName>
        <fullName evidence="2">Uncharacterized protein</fullName>
    </submittedName>
</protein>
<dbReference type="Proteomes" id="UP000026714">
    <property type="component" value="Unassembled WGS sequence"/>
</dbReference>
<sequence>MTTMKRSLTSWLSWPSWKPGRGPQASQRRRSEDCADYGTAFGLDMSFGPQTADTLPQGDQDRRDRQRPAPEGQADPGPESKG</sequence>
<accession>A0A059KKH9</accession>
<name>A0A059KKH9_9BURK</name>
<dbReference type="EMBL" id="AZRA01000068">
    <property type="protein sequence ID" value="KDB51724.1"/>
    <property type="molecule type" value="Genomic_DNA"/>
</dbReference>
<evidence type="ECO:0000313" key="2">
    <source>
        <dbReference type="EMBL" id="KDB51724.1"/>
    </source>
</evidence>
<feature type="region of interest" description="Disordered" evidence="1">
    <location>
        <begin position="1"/>
        <end position="82"/>
    </location>
</feature>